<dbReference type="Proteomes" id="UP001595805">
    <property type="component" value="Unassembled WGS sequence"/>
</dbReference>
<name>A0ABV8AP82_9BACT</name>
<dbReference type="SUPFAM" id="SSF51445">
    <property type="entry name" value="(Trans)glycosidases"/>
    <property type="match status" value="1"/>
</dbReference>
<evidence type="ECO:0000313" key="2">
    <source>
        <dbReference type="EMBL" id="MFC3879400.1"/>
    </source>
</evidence>
<dbReference type="InterPro" id="IPR006047">
    <property type="entry name" value="GH13_cat_dom"/>
</dbReference>
<proteinExistence type="predicted"/>
<dbReference type="PANTHER" id="PTHR10357">
    <property type="entry name" value="ALPHA-AMYLASE FAMILY MEMBER"/>
    <property type="match status" value="1"/>
</dbReference>
<dbReference type="RefSeq" id="WP_377903790.1">
    <property type="nucleotide sequence ID" value="NZ_JBHRZS010000006.1"/>
</dbReference>
<dbReference type="SMART" id="SM00642">
    <property type="entry name" value="Aamy"/>
    <property type="match status" value="1"/>
</dbReference>
<dbReference type="InterPro" id="IPR017853">
    <property type="entry name" value="GH"/>
</dbReference>
<dbReference type="EMBL" id="JBHRZS010000006">
    <property type="protein sequence ID" value="MFC3879400.1"/>
    <property type="molecule type" value="Genomic_DNA"/>
</dbReference>
<dbReference type="CDD" id="cd11349">
    <property type="entry name" value="AmyAc_3"/>
    <property type="match status" value="1"/>
</dbReference>
<dbReference type="Pfam" id="PF00128">
    <property type="entry name" value="Alpha-amylase"/>
    <property type="match status" value="2"/>
</dbReference>
<comment type="caution">
    <text evidence="2">The sequence shown here is derived from an EMBL/GenBank/DDBJ whole genome shotgun (WGS) entry which is preliminary data.</text>
</comment>
<evidence type="ECO:0000313" key="3">
    <source>
        <dbReference type="Proteomes" id="UP001595805"/>
    </source>
</evidence>
<reference evidence="3" key="1">
    <citation type="journal article" date="2019" name="Int. J. Syst. Evol. Microbiol.">
        <title>The Global Catalogue of Microorganisms (GCM) 10K type strain sequencing project: providing services to taxonomists for standard genome sequencing and annotation.</title>
        <authorList>
            <consortium name="The Broad Institute Genomics Platform"/>
            <consortium name="The Broad Institute Genome Sequencing Center for Infectious Disease"/>
            <person name="Wu L."/>
            <person name="Ma J."/>
        </authorList>
    </citation>
    <scope>NUCLEOTIDE SEQUENCE [LARGE SCALE GENOMIC DNA]</scope>
    <source>
        <strain evidence="3">CCUG 60523</strain>
    </source>
</reference>
<gene>
    <name evidence="2" type="ORF">ACFOSV_04410</name>
</gene>
<accession>A0ABV8AP82</accession>
<dbReference type="Gene3D" id="3.20.20.80">
    <property type="entry name" value="Glycosidases"/>
    <property type="match status" value="2"/>
</dbReference>
<dbReference type="PANTHER" id="PTHR10357:SF205">
    <property type="entry name" value="O-GLYCOSYL HYDROLASE FAMILY 13"/>
    <property type="match status" value="1"/>
</dbReference>
<sequence>MKKHIPILTLALAVLSCQSPEPVDFPKMKPQKIVVYQVFPRLFGNTNTTNKPWGTKEENGTGRFNDFTDQALQEIKKLGVSHIWYTGVPHHALIGDYTEIGISNDDPDVVKGRAGSPYAVKDYYQVNPDLAVNPAKRMEEFEALISRTHAHDLKVIIDIVPNHVARRYEGKNNPEGVTDFGANDDTSVEYARDNNFYYIPTESFQVPEPLNGYQPLGGESHPLADGEFDENPAKWTGNGSRLAQPHFYDWYETVKINYGIKPDGSKDFEGLPAGADSLDWKAHYEFWQGKDVPDSWEKFKDITQFWLDKGVDGFRFDMAEMVPVEFWSYLNSNIKNTNPDAFLLAEVYQPALYRDYINKGKMDYLYDKVELYDTLKHIMQGHGSTDNLVPILEGLKDIEHHMLHFLENHDEQRIASPEFAGNPWKALPAMVVSATSTTSPTMIYFGQEVGEDGSEEPGFGDPSRTSIFDYIGVPQHQKWMNGGKFDGGQLSDNEKALQNYYSEVLNFTRNSSALMGEYLELHSFNRSQNPAYTDKAFAFARWDESQKLIVVTNFDEFQSVKTTLKFSPELLKAWNLEPGEREIKELMFGKKRTMLRVNDEGAEIDLDFGPWESAVFEVK</sequence>
<evidence type="ECO:0000259" key="1">
    <source>
        <dbReference type="SMART" id="SM00642"/>
    </source>
</evidence>
<keyword evidence="3" id="KW-1185">Reference proteome</keyword>
<feature type="domain" description="Glycosyl hydrolase family 13 catalytic" evidence="1">
    <location>
        <begin position="37"/>
        <end position="484"/>
    </location>
</feature>
<dbReference type="PROSITE" id="PS51257">
    <property type="entry name" value="PROKAR_LIPOPROTEIN"/>
    <property type="match status" value="1"/>
</dbReference>
<protein>
    <submittedName>
        <fullName evidence="2">Alpha-amylase family protein</fullName>
    </submittedName>
</protein>
<organism evidence="2 3">
    <name type="scientific">Algoriphagus namhaensis</name>
    <dbReference type="NCBI Taxonomy" id="915353"/>
    <lineage>
        <taxon>Bacteria</taxon>
        <taxon>Pseudomonadati</taxon>
        <taxon>Bacteroidota</taxon>
        <taxon>Cytophagia</taxon>
        <taxon>Cytophagales</taxon>
        <taxon>Cyclobacteriaceae</taxon>
        <taxon>Algoriphagus</taxon>
    </lineage>
</organism>